<dbReference type="PANTHER" id="PTHR24413">
    <property type="entry name" value="SPECKLE-TYPE POZ PROTEIN"/>
    <property type="match status" value="1"/>
</dbReference>
<evidence type="ECO:0000313" key="2">
    <source>
        <dbReference type="Proteomes" id="UP000035642"/>
    </source>
</evidence>
<dbReference type="SMART" id="SM00225">
    <property type="entry name" value="BTB"/>
    <property type="match status" value="1"/>
</dbReference>
<dbReference type="STRING" id="6313.A0A0K0D6X5"/>
<reference evidence="3" key="2">
    <citation type="submission" date="2017-02" db="UniProtKB">
        <authorList>
            <consortium name="WormBaseParasite"/>
        </authorList>
    </citation>
    <scope>IDENTIFICATION</scope>
</reference>
<dbReference type="InterPro" id="IPR000210">
    <property type="entry name" value="BTB/POZ_dom"/>
</dbReference>
<dbReference type="Pfam" id="PF00651">
    <property type="entry name" value="BTB"/>
    <property type="match status" value="1"/>
</dbReference>
<dbReference type="PROSITE" id="PS50097">
    <property type="entry name" value="BTB"/>
    <property type="match status" value="1"/>
</dbReference>
<organism evidence="2 3">
    <name type="scientific">Angiostrongylus cantonensis</name>
    <name type="common">Rat lungworm</name>
    <dbReference type="NCBI Taxonomy" id="6313"/>
    <lineage>
        <taxon>Eukaryota</taxon>
        <taxon>Metazoa</taxon>
        <taxon>Ecdysozoa</taxon>
        <taxon>Nematoda</taxon>
        <taxon>Chromadorea</taxon>
        <taxon>Rhabditida</taxon>
        <taxon>Rhabditina</taxon>
        <taxon>Rhabditomorpha</taxon>
        <taxon>Strongyloidea</taxon>
        <taxon>Metastrongylidae</taxon>
        <taxon>Angiostrongylus</taxon>
    </lineage>
</organism>
<evidence type="ECO:0000313" key="3">
    <source>
        <dbReference type="WBParaSite" id="ACAC_0000582001-mRNA-1"/>
    </source>
</evidence>
<dbReference type="Gene3D" id="3.30.710.10">
    <property type="entry name" value="Potassium Channel Kv1.1, Chain A"/>
    <property type="match status" value="1"/>
</dbReference>
<dbReference type="InterPro" id="IPR011333">
    <property type="entry name" value="SKP1/BTB/POZ_sf"/>
</dbReference>
<dbReference type="Gene3D" id="1.25.40.420">
    <property type="match status" value="1"/>
</dbReference>
<dbReference type="Proteomes" id="UP000035642">
    <property type="component" value="Unassembled WGS sequence"/>
</dbReference>
<sequence length="179" mass="20557">MLLDMKNRRHRDLKITVGTADDRVVLWAHKCKLIAHSDVFYAMFHYDTIERETNSVMIEDFAASAVKNMLIFVYVGSFSLQGLETRDIADLMRLADKYFIEALKALCEKELIARICSANVVDFVELADFCNAMCLHENCFYFMSNNRYGTLSSFSWQALVNRNPGLASSIMNRLFDVPL</sequence>
<feature type="domain" description="BTB" evidence="1">
    <location>
        <begin position="11"/>
        <end position="82"/>
    </location>
</feature>
<protein>
    <submittedName>
        <fullName evidence="3">BTB domain-containing protein</fullName>
    </submittedName>
</protein>
<name>A0A0K0D6X5_ANGCA</name>
<dbReference type="AlphaFoldDB" id="A0A0K0D6X5"/>
<accession>A0A0K0D6X5</accession>
<evidence type="ECO:0000259" key="1">
    <source>
        <dbReference type="PROSITE" id="PS50097"/>
    </source>
</evidence>
<proteinExistence type="predicted"/>
<dbReference type="WBParaSite" id="ACAC_0000582001-mRNA-1">
    <property type="protein sequence ID" value="ACAC_0000582001-mRNA-1"/>
    <property type="gene ID" value="ACAC_0000582001"/>
</dbReference>
<dbReference type="SUPFAM" id="SSF54695">
    <property type="entry name" value="POZ domain"/>
    <property type="match status" value="1"/>
</dbReference>
<reference evidence="2" key="1">
    <citation type="submission" date="2012-09" db="EMBL/GenBank/DDBJ databases">
        <authorList>
            <person name="Martin A.A."/>
        </authorList>
    </citation>
    <scope>NUCLEOTIDE SEQUENCE</scope>
</reference>
<keyword evidence="2" id="KW-1185">Reference proteome</keyword>